<dbReference type="RefSeq" id="WP_264807498.1">
    <property type="nucleotide sequence ID" value="NZ_CP110226.1"/>
</dbReference>
<dbReference type="SMART" id="SM01321">
    <property type="entry name" value="Y1_Tnp"/>
    <property type="match status" value="1"/>
</dbReference>
<dbReference type="Proteomes" id="UP001163156">
    <property type="component" value="Chromosome"/>
</dbReference>
<name>A0ABY6MDT1_9BACT</name>
<organism evidence="2 3">
    <name type="scientific">Algoriphagus halophytocola</name>
    <dbReference type="NCBI Taxonomy" id="2991499"/>
    <lineage>
        <taxon>Bacteria</taxon>
        <taxon>Pseudomonadati</taxon>
        <taxon>Bacteroidota</taxon>
        <taxon>Cytophagia</taxon>
        <taxon>Cytophagales</taxon>
        <taxon>Cyclobacteriaceae</taxon>
        <taxon>Algoriphagus</taxon>
    </lineage>
</organism>
<reference evidence="2" key="1">
    <citation type="submission" date="2022-10" db="EMBL/GenBank/DDBJ databases">
        <title>Algoriphagus sp. a novel bacteria isolate from halophytes salicornia europaea.</title>
        <authorList>
            <person name="Peng Y."/>
            <person name="Jiang L."/>
            <person name="Lee J."/>
        </authorList>
    </citation>
    <scope>NUCLEOTIDE SEQUENCE</scope>
    <source>
        <strain evidence="2">TR-M5</strain>
    </source>
</reference>
<dbReference type="PANTHER" id="PTHR34322:SF2">
    <property type="entry name" value="TRANSPOSASE IS200-LIKE DOMAIN-CONTAINING PROTEIN"/>
    <property type="match status" value="1"/>
</dbReference>
<protein>
    <submittedName>
        <fullName evidence="2">Transposase</fullName>
    </submittedName>
</protein>
<dbReference type="SUPFAM" id="SSF143422">
    <property type="entry name" value="Transposase IS200-like"/>
    <property type="match status" value="1"/>
</dbReference>
<evidence type="ECO:0000259" key="1">
    <source>
        <dbReference type="SMART" id="SM01321"/>
    </source>
</evidence>
<dbReference type="EMBL" id="CP110226">
    <property type="protein sequence ID" value="UZD21059.1"/>
    <property type="molecule type" value="Genomic_DNA"/>
</dbReference>
<dbReference type="Gene3D" id="3.30.70.1290">
    <property type="entry name" value="Transposase IS200-like"/>
    <property type="match status" value="1"/>
</dbReference>
<keyword evidence="3" id="KW-1185">Reference proteome</keyword>
<gene>
    <name evidence="2" type="ORF">OM944_10270</name>
</gene>
<sequence length="190" mass="22660">MKKSSETFESGKIYHLYSRSIGNQELFLREENYKFFLSRYSRYCDDYFETIAYCLIPNHFHFLVRIRDNQQDLAIVKAFSNFLNSYAKAFNKSIGRNGGLFQRKFKRKLIDDESYLSRIILYIHLNPIRHGLVKKVNEWKYSSFESYCTYKPSKVSRELGLVWFGGIPEFIKIHDSSIEEYLLDEYSLEG</sequence>
<dbReference type="PANTHER" id="PTHR34322">
    <property type="entry name" value="TRANSPOSASE, Y1_TNP DOMAIN-CONTAINING"/>
    <property type="match status" value="1"/>
</dbReference>
<proteinExistence type="predicted"/>
<dbReference type="InterPro" id="IPR036515">
    <property type="entry name" value="Transposase_17_sf"/>
</dbReference>
<feature type="domain" description="Transposase IS200-like" evidence="1">
    <location>
        <begin position="9"/>
        <end position="126"/>
    </location>
</feature>
<evidence type="ECO:0000313" key="2">
    <source>
        <dbReference type="EMBL" id="UZD21059.1"/>
    </source>
</evidence>
<evidence type="ECO:0000313" key="3">
    <source>
        <dbReference type="Proteomes" id="UP001163156"/>
    </source>
</evidence>
<accession>A0ABY6MDT1</accession>
<dbReference type="InterPro" id="IPR002686">
    <property type="entry name" value="Transposase_17"/>
</dbReference>